<feature type="active site" description="Cysteine sulfenic acid (-SOH) intermediate; for peroxidase activity" evidence="5">
    <location>
        <position position="68"/>
    </location>
</feature>
<keyword evidence="8" id="KW-1185">Reference proteome</keyword>
<dbReference type="PIRSF" id="PIRSF000239">
    <property type="entry name" value="AHPC"/>
    <property type="match status" value="1"/>
</dbReference>
<protein>
    <submittedName>
        <fullName evidence="7">Alkyl hydroperoxide reductase subunit C-like protein</fullName>
    </submittedName>
</protein>
<evidence type="ECO:0000259" key="6">
    <source>
        <dbReference type="PROSITE" id="PS51352"/>
    </source>
</evidence>
<feature type="domain" description="Thioredoxin" evidence="6">
    <location>
        <begin position="26"/>
        <end position="177"/>
    </location>
</feature>
<organism evidence="7 8">
    <name type="scientific">Sporomusa ovata</name>
    <dbReference type="NCBI Taxonomy" id="2378"/>
    <lineage>
        <taxon>Bacteria</taxon>
        <taxon>Bacillati</taxon>
        <taxon>Bacillota</taxon>
        <taxon>Negativicutes</taxon>
        <taxon>Selenomonadales</taxon>
        <taxon>Sporomusaceae</taxon>
        <taxon>Sporomusa</taxon>
    </lineage>
</organism>
<dbReference type="InterPro" id="IPR036249">
    <property type="entry name" value="Thioredoxin-like_sf"/>
</dbReference>
<reference evidence="8" key="1">
    <citation type="submission" date="2015-03" db="EMBL/GenBank/DDBJ databases">
        <authorList>
            <person name="Nijsse Bart"/>
        </authorList>
    </citation>
    <scope>NUCLEOTIDE SEQUENCE [LARGE SCALE GENOMIC DNA]</scope>
</reference>
<evidence type="ECO:0000256" key="5">
    <source>
        <dbReference type="PIRSR" id="PIRSR000239-1"/>
    </source>
</evidence>
<evidence type="ECO:0000256" key="1">
    <source>
        <dbReference type="ARBA" id="ARBA00022559"/>
    </source>
</evidence>
<dbReference type="Proteomes" id="UP000049855">
    <property type="component" value="Unassembled WGS sequence"/>
</dbReference>
<gene>
    <name evidence="7" type="ORF">SpAn4DRAFT_0174</name>
</gene>
<keyword evidence="4" id="KW-0676">Redox-active center</keyword>
<dbReference type="InterPro" id="IPR050455">
    <property type="entry name" value="Tpx_Peroxidase_subfamily"/>
</dbReference>
<dbReference type="GO" id="GO:0004601">
    <property type="term" value="F:peroxidase activity"/>
    <property type="evidence" value="ECO:0007669"/>
    <property type="project" value="UniProtKB-KW"/>
</dbReference>
<name>A0A0U1L226_9FIRM</name>
<accession>A0A0U1L226</accession>
<dbReference type="InterPro" id="IPR024706">
    <property type="entry name" value="Peroxiredoxin_AhpC-typ"/>
</dbReference>
<dbReference type="InterPro" id="IPR013766">
    <property type="entry name" value="Thioredoxin_domain"/>
</dbReference>
<evidence type="ECO:0000256" key="4">
    <source>
        <dbReference type="ARBA" id="ARBA00023284"/>
    </source>
</evidence>
<dbReference type="PANTHER" id="PTHR43110">
    <property type="entry name" value="THIOL PEROXIDASE"/>
    <property type="match status" value="1"/>
</dbReference>
<evidence type="ECO:0000313" key="7">
    <source>
        <dbReference type="EMBL" id="CQR73712.1"/>
    </source>
</evidence>
<sequence length="178" mass="20243">MVSKSVFMGMLLVTKFKEGVAFMKLISVGADAPNFTLTDNNEQYVTLTNYRGKKVLLSWHPLAWTPVCTDQMRALETNYQTFQNLNTIPLGFSVDPTPCKKIWAYALQLKKLQILADFWPHGKVAMDYGIFREQDGYSERANIIVDENGKVMWVKVYPSAQLPDINEVLNILSNNTSK</sequence>
<dbReference type="PANTHER" id="PTHR43110:SF1">
    <property type="entry name" value="THIOL PEROXIDASE"/>
    <property type="match status" value="1"/>
</dbReference>
<proteinExistence type="predicted"/>
<dbReference type="AlphaFoldDB" id="A0A0U1L226"/>
<dbReference type="Gene3D" id="3.40.30.10">
    <property type="entry name" value="Glutaredoxin"/>
    <property type="match status" value="1"/>
</dbReference>
<keyword evidence="1" id="KW-0575">Peroxidase</keyword>
<dbReference type="SUPFAM" id="SSF52833">
    <property type="entry name" value="Thioredoxin-like"/>
    <property type="match status" value="1"/>
</dbReference>
<evidence type="ECO:0000256" key="2">
    <source>
        <dbReference type="ARBA" id="ARBA00022862"/>
    </source>
</evidence>
<dbReference type="InterPro" id="IPR000866">
    <property type="entry name" value="AhpC/TSA"/>
</dbReference>
<keyword evidence="2" id="KW-0049">Antioxidant</keyword>
<evidence type="ECO:0000256" key="3">
    <source>
        <dbReference type="ARBA" id="ARBA00023002"/>
    </source>
</evidence>
<evidence type="ECO:0000313" key="8">
    <source>
        <dbReference type="Proteomes" id="UP000049855"/>
    </source>
</evidence>
<dbReference type="Pfam" id="PF00578">
    <property type="entry name" value="AhpC-TSA"/>
    <property type="match status" value="1"/>
</dbReference>
<keyword evidence="3" id="KW-0560">Oxidoreductase</keyword>
<dbReference type="PROSITE" id="PS51352">
    <property type="entry name" value="THIOREDOXIN_2"/>
    <property type="match status" value="1"/>
</dbReference>
<dbReference type="EMBL" id="CTRP01000014">
    <property type="protein sequence ID" value="CQR73712.1"/>
    <property type="molecule type" value="Genomic_DNA"/>
</dbReference>